<proteinExistence type="predicted"/>
<dbReference type="RefSeq" id="WP_053995682.1">
    <property type="nucleotide sequence ID" value="NZ_CP065643.1"/>
</dbReference>
<evidence type="ECO:0000313" key="2">
    <source>
        <dbReference type="Proteomes" id="UP000037977"/>
    </source>
</evidence>
<comment type="caution">
    <text evidence="1">The sequence shown here is derived from an EMBL/GenBank/DDBJ whole genome shotgun (WGS) entry which is preliminary data.</text>
</comment>
<evidence type="ECO:0000313" key="1">
    <source>
        <dbReference type="EMBL" id="KOY81614.1"/>
    </source>
</evidence>
<reference evidence="1 2" key="1">
    <citation type="submission" date="2015-07" db="EMBL/GenBank/DDBJ databases">
        <title>Genome sequencing project for genomic taxonomy and phylogenomics of Bacillus-like bacteria.</title>
        <authorList>
            <person name="Liu B."/>
            <person name="Wang J."/>
            <person name="Zhu Y."/>
            <person name="Liu G."/>
            <person name="Chen Q."/>
            <person name="Chen Z."/>
            <person name="Che J."/>
            <person name="Ge C."/>
            <person name="Shi H."/>
            <person name="Pan Z."/>
            <person name="Liu X."/>
        </authorList>
    </citation>
    <scope>NUCLEOTIDE SEQUENCE [LARGE SCALE GENOMIC DNA]</scope>
    <source>
        <strain evidence="1 2">DSM 54</strain>
    </source>
</reference>
<dbReference type="EMBL" id="LGCI01000009">
    <property type="protein sequence ID" value="KOY81614.1"/>
    <property type="molecule type" value="Genomic_DNA"/>
</dbReference>
<gene>
    <name evidence="1" type="ORF">ADM90_14565</name>
</gene>
<dbReference type="PATRIC" id="fig|33935.3.peg.4935"/>
<name>A0A0N0CVN0_9BACI</name>
<dbReference type="Proteomes" id="UP000037977">
    <property type="component" value="Unassembled WGS sequence"/>
</dbReference>
<dbReference type="AlphaFoldDB" id="A0A0N0CVN0"/>
<organism evidence="1 2">
    <name type="scientific">Lysinibacillus macroides</name>
    <dbReference type="NCBI Taxonomy" id="33935"/>
    <lineage>
        <taxon>Bacteria</taxon>
        <taxon>Bacillati</taxon>
        <taxon>Bacillota</taxon>
        <taxon>Bacilli</taxon>
        <taxon>Bacillales</taxon>
        <taxon>Bacillaceae</taxon>
        <taxon>Lysinibacillus</taxon>
    </lineage>
</organism>
<keyword evidence="2" id="KW-1185">Reference proteome</keyword>
<accession>A0A0N0CVN0</accession>
<sequence length="89" mass="9854">MRIKILISILTILILIIAISNIDDTVYAAKPNTQTIKTQVESNSVNAKPFVWYYQQDAGHFKILNAVGGELTSANEGSDNSPFPIINYQ</sequence>
<protein>
    <submittedName>
        <fullName evidence="1">Uncharacterized protein</fullName>
    </submittedName>
</protein>